<dbReference type="Proteomes" id="UP000254437">
    <property type="component" value="Unassembled WGS sequence"/>
</dbReference>
<name>A0A378TUP8_MORLA</name>
<dbReference type="AlphaFoldDB" id="A0A378TUP8"/>
<sequence>MVNHLMTLTGLIFATGFGRGVLSTPCIVISSKGVQSQPLQTRGKHQVGWVYYIGVDVSKHKLDVA</sequence>
<reference evidence="1 2" key="1">
    <citation type="submission" date="2018-06" db="EMBL/GenBank/DDBJ databases">
        <authorList>
            <consortium name="Pathogen Informatics"/>
            <person name="Doyle S."/>
        </authorList>
    </citation>
    <scope>NUCLEOTIDE SEQUENCE [LARGE SCALE GENOMIC DNA]</scope>
    <source>
        <strain evidence="1 2">NCTC10359</strain>
    </source>
</reference>
<dbReference type="EMBL" id="UGQU01000004">
    <property type="protein sequence ID" value="STZ64351.1"/>
    <property type="molecule type" value="Genomic_DNA"/>
</dbReference>
<proteinExistence type="predicted"/>
<organism evidence="1 2">
    <name type="scientific">Moraxella lacunata</name>
    <dbReference type="NCBI Taxonomy" id="477"/>
    <lineage>
        <taxon>Bacteria</taxon>
        <taxon>Pseudomonadati</taxon>
        <taxon>Pseudomonadota</taxon>
        <taxon>Gammaproteobacteria</taxon>
        <taxon>Moraxellales</taxon>
        <taxon>Moraxellaceae</taxon>
        <taxon>Moraxella</taxon>
    </lineage>
</organism>
<protein>
    <submittedName>
        <fullName evidence="1">Uncharacterized protein</fullName>
    </submittedName>
</protein>
<evidence type="ECO:0000313" key="1">
    <source>
        <dbReference type="EMBL" id="STZ64351.1"/>
    </source>
</evidence>
<evidence type="ECO:0000313" key="2">
    <source>
        <dbReference type="Proteomes" id="UP000254437"/>
    </source>
</evidence>
<accession>A0A378TUP8</accession>
<gene>
    <name evidence="1" type="ORF">NCTC10359_02805</name>
</gene>